<dbReference type="EMBL" id="FCOL02000011">
    <property type="protein sequence ID" value="SAL55755.1"/>
    <property type="molecule type" value="Genomic_DNA"/>
</dbReference>
<reference evidence="1" key="1">
    <citation type="submission" date="2016-01" db="EMBL/GenBank/DDBJ databases">
        <authorList>
            <person name="Peeters C."/>
        </authorList>
    </citation>
    <scope>NUCLEOTIDE SEQUENCE [LARGE SCALE GENOMIC DNA]</scope>
    <source>
        <strain evidence="1">LMG 22937</strain>
    </source>
</reference>
<name>A0A158IGR4_9BURK</name>
<evidence type="ECO:0000313" key="1">
    <source>
        <dbReference type="EMBL" id="SAL55755.1"/>
    </source>
</evidence>
<dbReference type="RefSeq" id="WP_087656516.1">
    <property type="nucleotide sequence ID" value="NZ_FCOL02000011.1"/>
</dbReference>
<accession>A0A158IGR4</accession>
<gene>
    <name evidence="1" type="ORF">AWB67_02498</name>
</gene>
<dbReference type="Proteomes" id="UP000054925">
    <property type="component" value="Unassembled WGS sequence"/>
</dbReference>
<comment type="caution">
    <text evidence="1">The sequence shown here is derived from an EMBL/GenBank/DDBJ whole genome shotgun (WGS) entry which is preliminary data.</text>
</comment>
<protein>
    <submittedName>
        <fullName evidence="1">Uncharacterized protein</fullName>
    </submittedName>
</protein>
<evidence type="ECO:0000313" key="2">
    <source>
        <dbReference type="Proteomes" id="UP000054925"/>
    </source>
</evidence>
<keyword evidence="2" id="KW-1185">Reference proteome</keyword>
<dbReference type="OrthoDB" id="9107458at2"/>
<proteinExistence type="predicted"/>
<sequence length="88" mass="9695">MHLLVWNLPRRCAASEVRRFLETELGGYVAEIAVYGAGTSDAYAQARLTTDVPYIGEAIAQRLCHQRLRDVPLKARASVAGDASTRLH</sequence>
<dbReference type="AlphaFoldDB" id="A0A158IGR4"/>
<organism evidence="1 2">
    <name type="scientific">Caballeronia terrestris</name>
    <dbReference type="NCBI Taxonomy" id="1226301"/>
    <lineage>
        <taxon>Bacteria</taxon>
        <taxon>Pseudomonadati</taxon>
        <taxon>Pseudomonadota</taxon>
        <taxon>Betaproteobacteria</taxon>
        <taxon>Burkholderiales</taxon>
        <taxon>Burkholderiaceae</taxon>
        <taxon>Caballeronia</taxon>
    </lineage>
</organism>